<protein>
    <submittedName>
        <fullName evidence="3">Tryptophan halogenase</fullName>
    </submittedName>
</protein>
<dbReference type="InterPro" id="IPR036188">
    <property type="entry name" value="FAD/NAD-bd_sf"/>
</dbReference>
<sequence length="502" mass="55511">MDPIRKIVIVGGGTAGWISASGLAAVLKGLPITIELIESAEIGTVGVGEATVPHIRYFNARLGLDEADFMRKTQATIKLGIQFCDWGRKGEAYIHPFGAYGHAIDGLPFHQHWLAARARGEAGPIETYSLPIMAGLAGKFAPPSSDPRSLGSTFNYAYQFDASLYAQYLRAYSEARGVTRTEGKITSVQQRPNDGFVTGVTLEDGRVVEGDLFIDCSGFRGLLIEGALQAGYEDWTQWLPCDRAVAAPCASVEAPTPYTRATADRFGWRWRIPLQHRVGNGHVYCSSYVSDDEAARALVENLDGELQQDPRFLRFVTGRRKKQWFKNVVAVGLSSGFLEPLESTSIHLIQVAVTTLLELFPHRGFDPADEDEYNRVMDLEFERIRDFLVLHYHANQRDDSPFWIERREGPIPDSLAYKMALFRERGAVVGYKDGFFLEPSWLAVYFGQNILPHGHDPLVAASDPARTAKIMADLAAAVTRTVDAMPTHAAFLRAMADARTPA</sequence>
<dbReference type="PIRSF" id="PIRSF011396">
    <property type="entry name" value="Trp_halogenase"/>
    <property type="match status" value="1"/>
</dbReference>
<dbReference type="PATRIC" id="fig|565050.3.peg.2824"/>
<dbReference type="GeneID" id="7331326"/>
<evidence type="ECO:0000256" key="2">
    <source>
        <dbReference type="PIRSR" id="PIRSR011396-2"/>
    </source>
</evidence>
<gene>
    <name evidence="3" type="ordered locus">CCNA_02896</name>
</gene>
<feature type="binding site" evidence="2">
    <location>
        <position position="78"/>
    </location>
    <ligand>
        <name>7-chloro-L-tryptophan</name>
        <dbReference type="ChEBI" id="CHEBI:58713"/>
    </ligand>
</feature>
<feature type="active site" evidence="1">
    <location>
        <position position="78"/>
    </location>
</feature>
<reference evidence="3 4" key="1">
    <citation type="journal article" date="2010" name="J. Bacteriol.">
        <title>The genetic basis of laboratory adaptation in Caulobacter crescentus.</title>
        <authorList>
            <person name="Marks M.E."/>
            <person name="Castro-Rojas C.M."/>
            <person name="Teiling C."/>
            <person name="Du L."/>
            <person name="Kapatral V."/>
            <person name="Walunas T.L."/>
            <person name="Crosson S."/>
        </authorList>
    </citation>
    <scope>NUCLEOTIDE SEQUENCE [LARGE SCALE GENOMIC DNA]</scope>
    <source>
        <strain evidence="4">NA1000 / CB15N</strain>
    </source>
</reference>
<dbReference type="SUPFAM" id="SSF51905">
    <property type="entry name" value="FAD/NAD(P)-binding domain"/>
    <property type="match status" value="1"/>
</dbReference>
<accession>A0A0H3CBS9</accession>
<feature type="binding site" evidence="2">
    <location>
        <begin position="12"/>
        <end position="15"/>
    </location>
    <ligand>
        <name>FAD</name>
        <dbReference type="ChEBI" id="CHEBI:57692"/>
    </ligand>
</feature>
<keyword evidence="4" id="KW-1185">Reference proteome</keyword>
<dbReference type="InterPro" id="IPR050816">
    <property type="entry name" value="Flavin-dep_Halogenase_NPB"/>
</dbReference>
<dbReference type="RefSeq" id="YP_002518269.1">
    <property type="nucleotide sequence ID" value="NC_011916.1"/>
</dbReference>
<dbReference type="SMR" id="A0A0H3CBS9"/>
<dbReference type="InterPro" id="IPR006905">
    <property type="entry name" value="Flavin_halogenase"/>
</dbReference>
<name>A0A0H3CBS9_CAUVN</name>
<feature type="binding site" evidence="2">
    <location>
        <position position="346"/>
    </location>
    <ligand>
        <name>L-tryptophan</name>
        <dbReference type="ChEBI" id="CHEBI:57912"/>
    </ligand>
</feature>
<dbReference type="Gene3D" id="3.50.50.60">
    <property type="entry name" value="FAD/NAD(P)-binding domain"/>
    <property type="match status" value="1"/>
</dbReference>
<keyword evidence="2" id="KW-0285">Flavoprotein</keyword>
<feature type="binding site" evidence="2">
    <location>
        <position position="333"/>
    </location>
    <ligand>
        <name>FAD</name>
        <dbReference type="ChEBI" id="CHEBI:57692"/>
    </ligand>
</feature>
<dbReference type="HOGENOM" id="CLU_022247_1_0_5"/>
<dbReference type="OrthoDB" id="5695497at2"/>
<dbReference type="KEGG" id="ccs:CCNA_02896"/>
<evidence type="ECO:0000256" key="1">
    <source>
        <dbReference type="PIRSR" id="PIRSR011396-1"/>
    </source>
</evidence>
<evidence type="ECO:0000313" key="4">
    <source>
        <dbReference type="Proteomes" id="UP000001364"/>
    </source>
</evidence>
<dbReference type="GO" id="GO:0004497">
    <property type="term" value="F:monooxygenase activity"/>
    <property type="evidence" value="ECO:0007669"/>
    <property type="project" value="InterPro"/>
</dbReference>
<dbReference type="PANTHER" id="PTHR43747">
    <property type="entry name" value="FAD-BINDING PROTEIN"/>
    <property type="match status" value="1"/>
</dbReference>
<evidence type="ECO:0000313" key="3">
    <source>
        <dbReference type="EMBL" id="ACL96361.1"/>
    </source>
</evidence>
<feature type="binding site" evidence="2">
    <location>
        <position position="342"/>
    </location>
    <ligand>
        <name>L-tryptophan</name>
        <dbReference type="ChEBI" id="CHEBI:57912"/>
    </ligand>
</feature>
<dbReference type="PANTHER" id="PTHR43747:SF4">
    <property type="entry name" value="FLAVIN-DEPENDENT TRYPTOPHAN HALOGENASE"/>
    <property type="match status" value="1"/>
</dbReference>
<proteinExistence type="predicted"/>
<dbReference type="EMBL" id="CP001340">
    <property type="protein sequence ID" value="ACL96361.1"/>
    <property type="molecule type" value="Genomic_DNA"/>
</dbReference>
<keyword evidence="2" id="KW-0547">Nucleotide-binding</keyword>
<dbReference type="GO" id="GO:0000166">
    <property type="term" value="F:nucleotide binding"/>
    <property type="evidence" value="ECO:0007669"/>
    <property type="project" value="UniProtKB-KW"/>
</dbReference>
<dbReference type="Pfam" id="PF04820">
    <property type="entry name" value="Trp_halogenase"/>
    <property type="match status" value="1"/>
</dbReference>
<keyword evidence="2" id="KW-0274">FAD</keyword>
<dbReference type="RefSeq" id="WP_010920646.1">
    <property type="nucleotide sequence ID" value="NC_011916.1"/>
</dbReference>
<organism evidence="3 4">
    <name type="scientific">Caulobacter vibrioides (strain NA1000 / CB15N)</name>
    <name type="common">Caulobacter crescentus</name>
    <dbReference type="NCBI Taxonomy" id="565050"/>
    <lineage>
        <taxon>Bacteria</taxon>
        <taxon>Pseudomonadati</taxon>
        <taxon>Pseudomonadota</taxon>
        <taxon>Alphaproteobacteria</taxon>
        <taxon>Caulobacterales</taxon>
        <taxon>Caulobacteraceae</taxon>
        <taxon>Caulobacter</taxon>
    </lineage>
</organism>
<dbReference type="Proteomes" id="UP000001364">
    <property type="component" value="Chromosome"/>
</dbReference>
<dbReference type="PhylomeDB" id="A0A0H3CBS9"/>
<dbReference type="AlphaFoldDB" id="A0A0H3CBS9"/>
<dbReference type="InterPro" id="IPR033856">
    <property type="entry name" value="Trp_halogen"/>
</dbReference>